<gene>
    <name evidence="2" type="ORF">METZ01_LOCUS1046</name>
</gene>
<dbReference type="InterPro" id="IPR004891">
    <property type="entry name" value="Mercury-R_MerC"/>
</dbReference>
<sequence>MPSLPPAASPESRASSWFGVLPAVCAVHCLAMPILASTLPFFAATHSWEAGLLALSALLAVITLATSWRLHGRWVVWVIASLGFAVWIAALAGWLAPLPESLMSPLGGVLVAGSLFWSGHLRHKVVCGACACPVHPG</sequence>
<proteinExistence type="predicted"/>
<dbReference type="GO" id="GO:0015097">
    <property type="term" value="F:mercury ion transmembrane transporter activity"/>
    <property type="evidence" value="ECO:0007669"/>
    <property type="project" value="InterPro"/>
</dbReference>
<evidence type="ECO:0000256" key="1">
    <source>
        <dbReference type="SAM" id="Phobius"/>
    </source>
</evidence>
<dbReference type="GO" id="GO:0016020">
    <property type="term" value="C:membrane"/>
    <property type="evidence" value="ECO:0007669"/>
    <property type="project" value="InterPro"/>
</dbReference>
<dbReference type="EMBL" id="UINC01000055">
    <property type="protein sequence ID" value="SUZ48192.1"/>
    <property type="molecule type" value="Genomic_DNA"/>
</dbReference>
<feature type="transmembrane region" description="Helical" evidence="1">
    <location>
        <begin position="74"/>
        <end position="96"/>
    </location>
</feature>
<keyword evidence="1" id="KW-1133">Transmembrane helix</keyword>
<feature type="transmembrane region" description="Helical" evidence="1">
    <location>
        <begin position="20"/>
        <end position="43"/>
    </location>
</feature>
<dbReference type="AlphaFoldDB" id="A0A381N0R3"/>
<evidence type="ECO:0000313" key="2">
    <source>
        <dbReference type="EMBL" id="SUZ48192.1"/>
    </source>
</evidence>
<dbReference type="Pfam" id="PF03203">
    <property type="entry name" value="MerC"/>
    <property type="match status" value="1"/>
</dbReference>
<keyword evidence="1" id="KW-0472">Membrane</keyword>
<reference evidence="2" key="1">
    <citation type="submission" date="2018-05" db="EMBL/GenBank/DDBJ databases">
        <authorList>
            <person name="Lanie J.A."/>
            <person name="Ng W.-L."/>
            <person name="Kazmierczak K.M."/>
            <person name="Andrzejewski T.M."/>
            <person name="Davidsen T.M."/>
            <person name="Wayne K.J."/>
            <person name="Tettelin H."/>
            <person name="Glass J.I."/>
            <person name="Rusch D."/>
            <person name="Podicherti R."/>
            <person name="Tsui H.-C.T."/>
            <person name="Winkler M.E."/>
        </authorList>
    </citation>
    <scope>NUCLEOTIDE SEQUENCE</scope>
</reference>
<keyword evidence="1" id="KW-0812">Transmembrane</keyword>
<organism evidence="2">
    <name type="scientific">marine metagenome</name>
    <dbReference type="NCBI Taxonomy" id="408172"/>
    <lineage>
        <taxon>unclassified sequences</taxon>
        <taxon>metagenomes</taxon>
        <taxon>ecological metagenomes</taxon>
    </lineage>
</organism>
<evidence type="ECO:0008006" key="3">
    <source>
        <dbReference type="Google" id="ProtNLM"/>
    </source>
</evidence>
<protein>
    <recommendedName>
        <fullName evidence="3">MerC domain-containing protein</fullName>
    </recommendedName>
</protein>
<feature type="transmembrane region" description="Helical" evidence="1">
    <location>
        <begin position="50"/>
        <end position="68"/>
    </location>
</feature>
<name>A0A381N0R3_9ZZZZ</name>
<accession>A0A381N0R3</accession>